<comment type="caution">
    <text evidence="3">The sequence shown here is derived from an EMBL/GenBank/DDBJ whole genome shotgun (WGS) entry which is preliminary data.</text>
</comment>
<protein>
    <submittedName>
        <fullName evidence="3">Uncharacterized protein</fullName>
    </submittedName>
</protein>
<evidence type="ECO:0000313" key="4">
    <source>
        <dbReference type="Proteomes" id="UP000326757"/>
    </source>
</evidence>
<evidence type="ECO:0000256" key="1">
    <source>
        <dbReference type="SAM" id="Coils"/>
    </source>
</evidence>
<keyword evidence="1" id="KW-0175">Coiled coil</keyword>
<dbReference type="EMBL" id="VIGI01000006">
    <property type="protein sequence ID" value="KAB8298897.1"/>
    <property type="molecule type" value="Genomic_DNA"/>
</dbReference>
<feature type="coiled-coil region" evidence="1">
    <location>
        <begin position="178"/>
        <end position="205"/>
    </location>
</feature>
<proteinExistence type="predicted"/>
<evidence type="ECO:0000313" key="3">
    <source>
        <dbReference type="EMBL" id="KAB8298897.1"/>
    </source>
</evidence>
<organism evidence="3 4">
    <name type="scientific">Monilinia laxa</name>
    <name type="common">Brown rot fungus</name>
    <name type="synonym">Sclerotinia laxa</name>
    <dbReference type="NCBI Taxonomy" id="61186"/>
    <lineage>
        <taxon>Eukaryota</taxon>
        <taxon>Fungi</taxon>
        <taxon>Dikarya</taxon>
        <taxon>Ascomycota</taxon>
        <taxon>Pezizomycotina</taxon>
        <taxon>Leotiomycetes</taxon>
        <taxon>Helotiales</taxon>
        <taxon>Sclerotiniaceae</taxon>
        <taxon>Monilinia</taxon>
    </lineage>
</organism>
<gene>
    <name evidence="3" type="ORF">EYC80_001055</name>
</gene>
<reference evidence="3 4" key="1">
    <citation type="submission" date="2019-06" db="EMBL/GenBank/DDBJ databases">
        <title>Genome Sequence of the Brown Rot Fungal Pathogen Monilinia laxa.</title>
        <authorList>
            <person name="De Miccolis Angelini R.M."/>
            <person name="Landi L."/>
            <person name="Abate D."/>
            <person name="Pollastro S."/>
            <person name="Romanazzi G."/>
            <person name="Faretra F."/>
        </authorList>
    </citation>
    <scope>NUCLEOTIDE SEQUENCE [LARGE SCALE GENOMIC DNA]</scope>
    <source>
        <strain evidence="3 4">Mlax316</strain>
    </source>
</reference>
<dbReference type="OrthoDB" id="3548920at2759"/>
<dbReference type="Proteomes" id="UP000326757">
    <property type="component" value="Unassembled WGS sequence"/>
</dbReference>
<keyword evidence="4" id="KW-1185">Reference proteome</keyword>
<name>A0A5N6K806_MONLA</name>
<feature type="region of interest" description="Disordered" evidence="2">
    <location>
        <begin position="35"/>
        <end position="76"/>
    </location>
</feature>
<sequence>MASCTSGTQKCELDMSKIDREKKRKYKIPYITAPKDESGCECDNSQDNEEYRTLGPHSKGVDGSRSKGRTYSDSESSDYVSTKKAKFTAIRFPRTKQSAISKLSSSPHQYEQHERGLPKRLANLKSAIENLSDDWDSIMRAPEVSMMDVLQKKIEERDLNISDLKGIVAVIDILHKYMEEKDATILELKEDNAKLREDFAQQVDKVKVFEQWKRFMKSTLELEVSGAK</sequence>
<dbReference type="AlphaFoldDB" id="A0A5N6K806"/>
<evidence type="ECO:0000256" key="2">
    <source>
        <dbReference type="SAM" id="MobiDB-lite"/>
    </source>
</evidence>
<accession>A0A5N6K806</accession>